<dbReference type="SUPFAM" id="SSF142433">
    <property type="entry name" value="CinA-like"/>
    <property type="match status" value="1"/>
</dbReference>
<comment type="caution">
    <text evidence="2">The sequence shown here is derived from an EMBL/GenBank/DDBJ whole genome shotgun (WGS) entry which is preliminary data.</text>
</comment>
<dbReference type="InterPro" id="IPR008136">
    <property type="entry name" value="CinA_C"/>
</dbReference>
<gene>
    <name evidence="2" type="ORF">JI746_19000</name>
</gene>
<evidence type="ECO:0000313" key="3">
    <source>
        <dbReference type="Proteomes" id="UP000622707"/>
    </source>
</evidence>
<evidence type="ECO:0000313" key="2">
    <source>
        <dbReference type="EMBL" id="MBL0427212.1"/>
    </source>
</evidence>
<sequence>MAGRPVAAARLVGLQRDGPPPALGGSVLHRLGRGRELLDRAVGPAASRLGGAVRRLPGVPLVRHGQARADGLGGPPLQGNGLAGRLRHHGRRPGRGLLHLAGPGLVEAAVVNEPSISALCEQLAQALLARGWMLAAAESCTGGMIAAACTDLAGSSQWFERGVVSYSNEAKQELLGVDPDLIAQHGAVSEVVARAMAFGAVRHSHAQVGVAVTGIAGPTGGNAQKPVGTVWFGFQVDGRLSSEMRLFPGDRAAIRTATVRRALQRLVELVRS</sequence>
<proteinExistence type="predicted"/>
<feature type="domain" description="CinA C-terminal" evidence="1">
    <location>
        <begin position="118"/>
        <end position="269"/>
    </location>
</feature>
<dbReference type="NCBIfam" id="TIGR00199">
    <property type="entry name" value="PncC_domain"/>
    <property type="match status" value="1"/>
</dbReference>
<keyword evidence="3" id="KW-1185">Reference proteome</keyword>
<dbReference type="Proteomes" id="UP000622707">
    <property type="component" value="Unassembled WGS sequence"/>
</dbReference>
<evidence type="ECO:0000259" key="1">
    <source>
        <dbReference type="Pfam" id="PF02464"/>
    </source>
</evidence>
<dbReference type="Pfam" id="PF02464">
    <property type="entry name" value="CinA"/>
    <property type="match status" value="1"/>
</dbReference>
<dbReference type="EMBL" id="JAEQND010000010">
    <property type="protein sequence ID" value="MBL0427212.1"/>
    <property type="molecule type" value="Genomic_DNA"/>
</dbReference>
<organism evidence="2 3">
    <name type="scientific">Ramlibacter alkalitolerans</name>
    <dbReference type="NCBI Taxonomy" id="2039631"/>
    <lineage>
        <taxon>Bacteria</taxon>
        <taxon>Pseudomonadati</taxon>
        <taxon>Pseudomonadota</taxon>
        <taxon>Betaproteobacteria</taxon>
        <taxon>Burkholderiales</taxon>
        <taxon>Comamonadaceae</taxon>
        <taxon>Ramlibacter</taxon>
    </lineage>
</organism>
<accession>A0ABS1JSK2</accession>
<dbReference type="InterPro" id="IPR036653">
    <property type="entry name" value="CinA-like_C"/>
</dbReference>
<dbReference type="Gene3D" id="3.90.950.20">
    <property type="entry name" value="CinA-like"/>
    <property type="match status" value="1"/>
</dbReference>
<protein>
    <submittedName>
        <fullName evidence="2">CinA family protein</fullName>
    </submittedName>
</protein>
<reference evidence="2 3" key="1">
    <citation type="journal article" date="2017" name="Int. J. Syst. Evol. Microbiol.">
        <title>Ramlibacter alkalitolerans sp. nov., alkali-tolerant bacterium isolated from soil of ginseng.</title>
        <authorList>
            <person name="Lee D.H."/>
            <person name="Cha C.J."/>
        </authorList>
    </citation>
    <scope>NUCLEOTIDE SEQUENCE [LARGE SCALE GENOMIC DNA]</scope>
    <source>
        <strain evidence="2 3">KACC 19305</strain>
    </source>
</reference>
<name>A0ABS1JSK2_9BURK</name>